<comment type="caution">
    <text evidence="1">The sequence shown here is derived from an EMBL/GenBank/DDBJ whole genome shotgun (WGS) entry which is preliminary data.</text>
</comment>
<dbReference type="InterPro" id="IPR006059">
    <property type="entry name" value="SBP"/>
</dbReference>
<dbReference type="PANTHER" id="PTHR43649:SF12">
    <property type="entry name" value="DIACETYLCHITOBIOSE BINDING PROTEIN DASA"/>
    <property type="match status" value="1"/>
</dbReference>
<proteinExistence type="predicted"/>
<gene>
    <name evidence="1" type="ORF">KCQ71_04900</name>
</gene>
<name>A0ABS7S570_9MICO</name>
<dbReference type="EMBL" id="JAGSHT010000005">
    <property type="protein sequence ID" value="MBZ2195479.1"/>
    <property type="molecule type" value="Genomic_DNA"/>
</dbReference>
<dbReference type="Proteomes" id="UP000826651">
    <property type="component" value="Unassembled WGS sequence"/>
</dbReference>
<protein>
    <submittedName>
        <fullName evidence="1">Sugar ABC transporter substrate-binding protein</fullName>
    </submittedName>
</protein>
<dbReference type="Pfam" id="PF01547">
    <property type="entry name" value="SBP_bac_1"/>
    <property type="match status" value="1"/>
</dbReference>
<sequence length="415" mass="44655">MLAATAATGAMVLAGCAGGGNEDTINIAVANHPWTDAVLANVEEFEAETGLNVEVTSYTEDQLSQQLNVRLNANADDIDVMMVRPLQEIRTFDRNGWLADLTEQATSDEEWDWADFQEGPQESVTLDDRVLGVPLATEREVLYYRTDLLEAAGLDVPQTLEELETAAQTIQDQNPDVYGFVSRGARAAAVTQFSSFLYSYGADWVAEDGSSGIGTPEAREAYTFYGDMLRNYGPPGVTNMSWPEAMGIFTQGRAAFYTEADSLYTNATDPSNSTVSDVVGFAQFPEGPAGSRPTNVPSWALAVPASSNNQDSAWEFIRWATNQENTIVAQENGVIGARASAWETEMPDIPADLAAAQRTSAEVGVGYSHPVVLNVSRARDIVGDPIVTAIEGGDVDAALDSADRAFTEFLASENE</sequence>
<dbReference type="PANTHER" id="PTHR43649">
    <property type="entry name" value="ARABINOSE-BINDING PROTEIN-RELATED"/>
    <property type="match status" value="1"/>
</dbReference>
<organism evidence="1 2">
    <name type="scientific">Occultella gossypii</name>
    <dbReference type="NCBI Taxonomy" id="2800820"/>
    <lineage>
        <taxon>Bacteria</taxon>
        <taxon>Bacillati</taxon>
        <taxon>Actinomycetota</taxon>
        <taxon>Actinomycetes</taxon>
        <taxon>Micrococcales</taxon>
        <taxon>Ruaniaceae</taxon>
        <taxon>Occultella</taxon>
    </lineage>
</organism>
<reference evidence="1 2" key="1">
    <citation type="submission" date="2021-04" db="EMBL/GenBank/DDBJ databases">
        <title>Ruania sp. nov., isolated from sandy soil of mangrove forest.</title>
        <authorList>
            <person name="Ge X."/>
            <person name="Huang R."/>
            <person name="Liu W."/>
        </authorList>
    </citation>
    <scope>NUCLEOTIDE SEQUENCE [LARGE SCALE GENOMIC DNA]</scope>
    <source>
        <strain evidence="1 2">N2-46</strain>
    </source>
</reference>
<keyword evidence="2" id="KW-1185">Reference proteome</keyword>
<dbReference type="InterPro" id="IPR050490">
    <property type="entry name" value="Bact_solute-bd_prot1"/>
</dbReference>
<evidence type="ECO:0000313" key="2">
    <source>
        <dbReference type="Proteomes" id="UP000826651"/>
    </source>
</evidence>
<dbReference type="CDD" id="cd13585">
    <property type="entry name" value="PBP2_TMBP_like"/>
    <property type="match status" value="1"/>
</dbReference>
<accession>A0ABS7S570</accession>
<dbReference type="Gene3D" id="3.40.190.10">
    <property type="entry name" value="Periplasmic binding protein-like II"/>
    <property type="match status" value="2"/>
</dbReference>
<dbReference type="SUPFAM" id="SSF53850">
    <property type="entry name" value="Periplasmic binding protein-like II"/>
    <property type="match status" value="1"/>
</dbReference>
<evidence type="ECO:0000313" key="1">
    <source>
        <dbReference type="EMBL" id="MBZ2195479.1"/>
    </source>
</evidence>